<dbReference type="EMBL" id="BSPD01000077">
    <property type="protein sequence ID" value="GLS27400.1"/>
    <property type="molecule type" value="Genomic_DNA"/>
</dbReference>
<proteinExistence type="predicted"/>
<sequence>MLLKKIAFAFAVLPFLFSFEAYAQSDRSTYSASTRGTSVTIPEQRVRELCGDIDGCAVRIAMYNWDGLRRTASRDTILYYNSSNGNWRDLQGDTQGTTGNSGTQHIIQAWGCYFTDGRYRNWSNLGDTSKDFAVLAWDQYSGQTCRVTLID</sequence>
<dbReference type="RefSeq" id="WP_232595513.1">
    <property type="nucleotide sequence ID" value="NZ_BSPD01000077.1"/>
</dbReference>
<evidence type="ECO:0000313" key="3">
    <source>
        <dbReference type="Proteomes" id="UP001156870"/>
    </source>
</evidence>
<name>A0AA37TCN7_9GAMM</name>
<comment type="caution">
    <text evidence="2">The sequence shown here is derived from an EMBL/GenBank/DDBJ whole genome shotgun (WGS) entry which is preliminary data.</text>
</comment>
<keyword evidence="1" id="KW-0732">Signal</keyword>
<feature type="chain" id="PRO_5041466274" evidence="1">
    <location>
        <begin position="24"/>
        <end position="151"/>
    </location>
</feature>
<dbReference type="Proteomes" id="UP001156870">
    <property type="component" value="Unassembled WGS sequence"/>
</dbReference>
<keyword evidence="3" id="KW-1185">Reference proteome</keyword>
<evidence type="ECO:0000256" key="1">
    <source>
        <dbReference type="SAM" id="SignalP"/>
    </source>
</evidence>
<feature type="signal peptide" evidence="1">
    <location>
        <begin position="1"/>
        <end position="23"/>
    </location>
</feature>
<dbReference type="AlphaFoldDB" id="A0AA37TCN7"/>
<gene>
    <name evidence="2" type="ORF">GCM10007877_31190</name>
</gene>
<organism evidence="2 3">
    <name type="scientific">Marinibactrum halimedae</name>
    <dbReference type="NCBI Taxonomy" id="1444977"/>
    <lineage>
        <taxon>Bacteria</taxon>
        <taxon>Pseudomonadati</taxon>
        <taxon>Pseudomonadota</taxon>
        <taxon>Gammaproteobacteria</taxon>
        <taxon>Cellvibrionales</taxon>
        <taxon>Cellvibrionaceae</taxon>
        <taxon>Marinibactrum</taxon>
    </lineage>
</organism>
<protein>
    <submittedName>
        <fullName evidence="2">Uncharacterized protein</fullName>
    </submittedName>
</protein>
<accession>A0AA37TCN7</accession>
<evidence type="ECO:0000313" key="2">
    <source>
        <dbReference type="EMBL" id="GLS27400.1"/>
    </source>
</evidence>
<reference evidence="2 3" key="1">
    <citation type="journal article" date="2014" name="Int. J. Syst. Evol. Microbiol.">
        <title>Complete genome sequence of Corynebacterium casei LMG S-19264T (=DSM 44701T), isolated from a smear-ripened cheese.</title>
        <authorList>
            <consortium name="US DOE Joint Genome Institute (JGI-PGF)"/>
            <person name="Walter F."/>
            <person name="Albersmeier A."/>
            <person name="Kalinowski J."/>
            <person name="Ruckert C."/>
        </authorList>
    </citation>
    <scope>NUCLEOTIDE SEQUENCE [LARGE SCALE GENOMIC DNA]</scope>
    <source>
        <strain evidence="2 3">NBRC 110095</strain>
    </source>
</reference>